<keyword evidence="3" id="KW-1185">Reference proteome</keyword>
<organism evidence="2 3">
    <name type="scientific">Pseudanabaena galeata UHCC 0370</name>
    <dbReference type="NCBI Taxonomy" id="3110310"/>
    <lineage>
        <taxon>Bacteria</taxon>
        <taxon>Bacillati</taxon>
        <taxon>Cyanobacteriota</taxon>
        <taxon>Cyanophyceae</taxon>
        <taxon>Pseudanabaenales</taxon>
        <taxon>Pseudanabaenaceae</taxon>
        <taxon>Pseudanabaena</taxon>
    </lineage>
</organism>
<evidence type="ECO:0000313" key="3">
    <source>
        <dbReference type="Proteomes" id="UP001301388"/>
    </source>
</evidence>
<name>A0ABU5TGP2_9CYAN</name>
<sequence>MNTTAMIATQQALIDRGAEYLGDLIAWSICAETRLSEQTLKQAAQQVNLDFGYLPESPNKLSAFKHARSKTQTQLTSHDLLIRQISNNGVLVYGFVVENKNEKDKKLRYSQIASYTFDKSNESTNWKQEDWSSEHETLIDMARTTFDKWYAWSQEITSKEIRAMLTEFVKKSGVPFREKGGTYFVARRFRTELKAFRELLPLIHRGNYMRWMPIAGIGDMDIIARQSLEKEVQSMSGYLDELLDPQKASETKGSTLQNQLRVYREVEDKTKMLSELLQFRSDTLTDKLAQLKQRCVEALNGMATTVSTKTEVKPTDPPTIPEQKPEAETLQEETSIDPDPEADIEDNLFDIGF</sequence>
<evidence type="ECO:0000313" key="2">
    <source>
        <dbReference type="EMBL" id="MEA5477431.1"/>
    </source>
</evidence>
<accession>A0ABU5TGP2</accession>
<feature type="region of interest" description="Disordered" evidence="1">
    <location>
        <begin position="308"/>
        <end position="353"/>
    </location>
</feature>
<proteinExistence type="predicted"/>
<dbReference type="Proteomes" id="UP001301388">
    <property type="component" value="Unassembled WGS sequence"/>
</dbReference>
<feature type="compositionally biased region" description="Acidic residues" evidence="1">
    <location>
        <begin position="329"/>
        <end position="353"/>
    </location>
</feature>
<dbReference type="EMBL" id="JAYGIE010000025">
    <property type="protein sequence ID" value="MEA5477431.1"/>
    <property type="molecule type" value="Genomic_DNA"/>
</dbReference>
<protein>
    <submittedName>
        <fullName evidence="2">DUF6744 family protein</fullName>
    </submittedName>
</protein>
<evidence type="ECO:0000256" key="1">
    <source>
        <dbReference type="SAM" id="MobiDB-lite"/>
    </source>
</evidence>
<dbReference type="Pfam" id="PF20529">
    <property type="entry name" value="DUF6744"/>
    <property type="match status" value="1"/>
</dbReference>
<reference evidence="2 3" key="1">
    <citation type="submission" date="2023-12" db="EMBL/GenBank/DDBJ databases">
        <title>Baltic Sea Cyanobacteria.</title>
        <authorList>
            <person name="Delbaje E."/>
            <person name="Fewer D.P."/>
            <person name="Shishido T.K."/>
        </authorList>
    </citation>
    <scope>NUCLEOTIDE SEQUENCE [LARGE SCALE GENOMIC DNA]</scope>
    <source>
        <strain evidence="2 3">UHCC 0370</strain>
    </source>
</reference>
<dbReference type="InterPro" id="IPR046632">
    <property type="entry name" value="DUF6744"/>
</dbReference>
<gene>
    <name evidence="2" type="ORF">VB774_07340</name>
</gene>
<comment type="caution">
    <text evidence="2">The sequence shown here is derived from an EMBL/GenBank/DDBJ whole genome shotgun (WGS) entry which is preliminary data.</text>
</comment>
<dbReference type="RefSeq" id="WP_323260959.1">
    <property type="nucleotide sequence ID" value="NZ_JAYGIE010000025.1"/>
</dbReference>